<organism evidence="5 6">
    <name type="scientific">Artemisia annua</name>
    <name type="common">Sweet wormwood</name>
    <dbReference type="NCBI Taxonomy" id="35608"/>
    <lineage>
        <taxon>Eukaryota</taxon>
        <taxon>Viridiplantae</taxon>
        <taxon>Streptophyta</taxon>
        <taxon>Embryophyta</taxon>
        <taxon>Tracheophyta</taxon>
        <taxon>Spermatophyta</taxon>
        <taxon>Magnoliopsida</taxon>
        <taxon>eudicotyledons</taxon>
        <taxon>Gunneridae</taxon>
        <taxon>Pentapetalae</taxon>
        <taxon>asterids</taxon>
        <taxon>campanulids</taxon>
        <taxon>Asterales</taxon>
        <taxon>Asteraceae</taxon>
        <taxon>Asteroideae</taxon>
        <taxon>Anthemideae</taxon>
        <taxon>Artemisiinae</taxon>
        <taxon>Artemisia</taxon>
    </lineage>
</organism>
<dbReference type="InterPro" id="IPR000907">
    <property type="entry name" value="LipOase"/>
</dbReference>
<evidence type="ECO:0000313" key="5">
    <source>
        <dbReference type="EMBL" id="PWA94617.1"/>
    </source>
</evidence>
<evidence type="ECO:0000259" key="4">
    <source>
        <dbReference type="PROSITE" id="PS51393"/>
    </source>
</evidence>
<dbReference type="GO" id="GO:0034440">
    <property type="term" value="P:lipid oxidation"/>
    <property type="evidence" value="ECO:0007669"/>
    <property type="project" value="InterPro"/>
</dbReference>
<comment type="caution">
    <text evidence="5">The sequence shown here is derived from an EMBL/GenBank/DDBJ whole genome shotgun (WGS) entry which is preliminary data.</text>
</comment>
<accession>A0A2U1Q9D4</accession>
<evidence type="ECO:0000256" key="3">
    <source>
        <dbReference type="ARBA" id="ARBA00023002"/>
    </source>
</evidence>
<dbReference type="SUPFAM" id="SSF48484">
    <property type="entry name" value="Lipoxigenase"/>
    <property type="match status" value="1"/>
</dbReference>
<keyword evidence="3" id="KW-0560">Oxidoreductase</keyword>
<protein>
    <submittedName>
        <fullName evidence="5">Lipoxygenase</fullName>
    </submittedName>
</protein>
<dbReference type="Pfam" id="PF00305">
    <property type="entry name" value="Lipoxygenase"/>
    <property type="match status" value="1"/>
</dbReference>
<dbReference type="PANTHER" id="PTHR11771">
    <property type="entry name" value="LIPOXYGENASE"/>
    <property type="match status" value="1"/>
</dbReference>
<dbReference type="STRING" id="35608.A0A2U1Q9D4"/>
<dbReference type="Proteomes" id="UP000245207">
    <property type="component" value="Unassembled WGS sequence"/>
</dbReference>
<feature type="domain" description="Lipoxygenase" evidence="4">
    <location>
        <begin position="1"/>
        <end position="86"/>
    </location>
</feature>
<keyword evidence="6" id="KW-1185">Reference proteome</keyword>
<dbReference type="AlphaFoldDB" id="A0A2U1Q9D4"/>
<evidence type="ECO:0000256" key="1">
    <source>
        <dbReference type="ARBA" id="ARBA00022723"/>
    </source>
</evidence>
<dbReference type="InterPro" id="IPR013819">
    <property type="entry name" value="LipOase_C"/>
</dbReference>
<dbReference type="GO" id="GO:0016702">
    <property type="term" value="F:oxidoreductase activity, acting on single donors with incorporation of molecular oxygen, incorporation of two atoms of oxygen"/>
    <property type="evidence" value="ECO:0007669"/>
    <property type="project" value="InterPro"/>
</dbReference>
<keyword evidence="2" id="KW-0223">Dioxygenase</keyword>
<dbReference type="GO" id="GO:0046872">
    <property type="term" value="F:metal ion binding"/>
    <property type="evidence" value="ECO:0007669"/>
    <property type="project" value="UniProtKB-KW"/>
</dbReference>
<dbReference type="EMBL" id="PKPP01000300">
    <property type="protein sequence ID" value="PWA94617.1"/>
    <property type="molecule type" value="Genomic_DNA"/>
</dbReference>
<gene>
    <name evidence="5" type="ORF">CTI12_AA058170</name>
</gene>
<keyword evidence="1" id="KW-0479">Metal-binding</keyword>
<dbReference type="Gene3D" id="1.20.245.10">
    <property type="entry name" value="Lipoxygenase-1, Domain 5"/>
    <property type="match status" value="1"/>
</dbReference>
<dbReference type="PROSITE" id="PS51393">
    <property type="entry name" value="LIPOXYGENASE_3"/>
    <property type="match status" value="1"/>
</dbReference>
<sequence length="86" mass="10055">MPRLKSSCFKGGRDSPTEKWINIKHVTVQAALRFDLEDLPADLRQRRMAVPDETKSHGLRLLIEDYPYANDGYLFDLQFRSSFIHM</sequence>
<proteinExistence type="predicted"/>
<dbReference type="OrthoDB" id="407298at2759"/>
<evidence type="ECO:0000313" key="6">
    <source>
        <dbReference type="Proteomes" id="UP000245207"/>
    </source>
</evidence>
<dbReference type="InterPro" id="IPR036226">
    <property type="entry name" value="LipOase_C_sf"/>
</dbReference>
<name>A0A2U1Q9D4_ARTAN</name>
<evidence type="ECO:0000256" key="2">
    <source>
        <dbReference type="ARBA" id="ARBA00022964"/>
    </source>
</evidence>
<reference evidence="5 6" key="1">
    <citation type="journal article" date="2018" name="Mol. Plant">
        <title>The genome of Artemisia annua provides insight into the evolution of Asteraceae family and artemisinin biosynthesis.</title>
        <authorList>
            <person name="Shen Q."/>
            <person name="Zhang L."/>
            <person name="Liao Z."/>
            <person name="Wang S."/>
            <person name="Yan T."/>
            <person name="Shi P."/>
            <person name="Liu M."/>
            <person name="Fu X."/>
            <person name="Pan Q."/>
            <person name="Wang Y."/>
            <person name="Lv Z."/>
            <person name="Lu X."/>
            <person name="Zhang F."/>
            <person name="Jiang W."/>
            <person name="Ma Y."/>
            <person name="Chen M."/>
            <person name="Hao X."/>
            <person name="Li L."/>
            <person name="Tang Y."/>
            <person name="Lv G."/>
            <person name="Zhou Y."/>
            <person name="Sun X."/>
            <person name="Brodelius P.E."/>
            <person name="Rose J.K.C."/>
            <person name="Tang K."/>
        </authorList>
    </citation>
    <scope>NUCLEOTIDE SEQUENCE [LARGE SCALE GENOMIC DNA]</scope>
    <source>
        <strain evidence="6">cv. Huhao1</strain>
        <tissue evidence="5">Leaf</tissue>
    </source>
</reference>